<keyword evidence="4 9" id="KW-0808">Transferase</keyword>
<feature type="binding site" evidence="9 10">
    <location>
        <position position="283"/>
    </location>
    <ligand>
        <name>S-adenosyl-L-methionine</name>
        <dbReference type="ChEBI" id="CHEBI:59789"/>
    </ligand>
</feature>
<evidence type="ECO:0000256" key="7">
    <source>
        <dbReference type="ARBA" id="ARBA00023004"/>
    </source>
</evidence>
<dbReference type="InterPro" id="IPR029063">
    <property type="entry name" value="SAM-dependent_MTases_sf"/>
</dbReference>
<protein>
    <recommendedName>
        <fullName evidence="9">23S rRNA (uracil(1939)-C(5))-methyltransferase RlmD</fullName>
        <ecNumber evidence="9">2.1.1.190</ecNumber>
    </recommendedName>
    <alternativeName>
        <fullName evidence="9">23S rRNA(m5U1939)-methyltransferase</fullName>
    </alternativeName>
</protein>
<evidence type="ECO:0000259" key="12">
    <source>
        <dbReference type="PROSITE" id="PS50926"/>
    </source>
</evidence>
<evidence type="ECO:0000256" key="6">
    <source>
        <dbReference type="ARBA" id="ARBA00022723"/>
    </source>
</evidence>
<dbReference type="Proteomes" id="UP000662770">
    <property type="component" value="Chromosome"/>
</dbReference>
<sequence length="450" mass="49451">MAQFFKEKPTRSVAKSQKLSLSIQSLDHLAQGVAQHQGKVVFVDGALPGENVQTQLTENKKQFAKAKLLRIDTPSEQRIAPACPHYQRCGGCNLQHLDHQQQAAHKRQALKALFSKLAQLTPAQQEALPEIDEILSAPWGYRRKARLSSWYDRQQKQFTLGFRGRESHKVVGIDACPVLAPELSGLIKPVAACLARLQSVATIGHVELIATAQLPMVVIRVTQSLSAKDEAKLIELAERQNCAMVLEHADEQWQYLRGERPSYQLQTTAAPLSLRFNPGNFIQVNAGVNQHMVARAVEWLAVSPTDKVLDLFCGMGNFSLAIAAGGAEVTGVEGVANLVELAKANADAAGLANATFYCSDLNGDLTREPWFGKIDKLLLDPSRAGAFEALAHLGKLSPERVVYVSCNPVSLARDSQQLFKLGYQLTQLTALDMFPQTHHIEAMALFVRHK</sequence>
<dbReference type="EC" id="2.1.1.190" evidence="9"/>
<dbReference type="Gene3D" id="2.40.50.1070">
    <property type="match status" value="1"/>
</dbReference>
<dbReference type="EMBL" id="CP071503">
    <property type="protein sequence ID" value="QSX34762.1"/>
    <property type="molecule type" value="Genomic_DNA"/>
</dbReference>
<dbReference type="Gene3D" id="3.40.50.150">
    <property type="entry name" value="Vaccinia Virus protein VP39"/>
    <property type="match status" value="1"/>
</dbReference>
<feature type="binding site" evidence="9">
    <location>
        <position position="89"/>
    </location>
    <ligand>
        <name>[4Fe-4S] cluster</name>
        <dbReference type="ChEBI" id="CHEBI:49883"/>
    </ligand>
</feature>
<evidence type="ECO:0000256" key="4">
    <source>
        <dbReference type="ARBA" id="ARBA00022679"/>
    </source>
</evidence>
<evidence type="ECO:0000313" key="13">
    <source>
        <dbReference type="EMBL" id="QSX34762.1"/>
    </source>
</evidence>
<dbReference type="PANTHER" id="PTHR11061">
    <property type="entry name" value="RNA M5U METHYLTRANSFERASE"/>
    <property type="match status" value="1"/>
</dbReference>
<dbReference type="GO" id="GO:0008168">
    <property type="term" value="F:methyltransferase activity"/>
    <property type="evidence" value="ECO:0007669"/>
    <property type="project" value="UniProtKB-KW"/>
</dbReference>
<feature type="binding site" evidence="9">
    <location>
        <position position="92"/>
    </location>
    <ligand>
        <name>[4Fe-4S] cluster</name>
        <dbReference type="ChEBI" id="CHEBI:49883"/>
    </ligand>
</feature>
<dbReference type="PROSITE" id="PS50926">
    <property type="entry name" value="TRAM"/>
    <property type="match status" value="1"/>
</dbReference>
<keyword evidence="5 9" id="KW-0949">S-adenosyl-L-methionine</keyword>
<dbReference type="InterPro" id="IPR030390">
    <property type="entry name" value="MeTrfase_TrmA_AS"/>
</dbReference>
<dbReference type="InterPro" id="IPR001566">
    <property type="entry name" value="23S_rRNA_MeTrfase_RlmD"/>
</dbReference>
<dbReference type="Pfam" id="PF05958">
    <property type="entry name" value="tRNA_U5-meth_tr"/>
    <property type="match status" value="2"/>
</dbReference>
<dbReference type="PROSITE" id="PS01230">
    <property type="entry name" value="TRMA_1"/>
    <property type="match status" value="1"/>
</dbReference>
<reference evidence="13 14" key="1">
    <citation type="submission" date="2021-03" db="EMBL/GenBank/DDBJ databases">
        <title>Novel species identification of genus Shewanella.</title>
        <authorList>
            <person name="Liu G."/>
            <person name="Zhang Q."/>
        </authorList>
    </citation>
    <scope>NUCLEOTIDE SEQUENCE [LARGE SCALE GENOMIC DNA]</scope>
    <source>
        <strain evidence="13 14">FJAT-51800</strain>
    </source>
</reference>
<dbReference type="PANTHER" id="PTHR11061:SF49">
    <property type="entry name" value="23S RRNA (URACIL(1939)-C(5))-METHYLTRANSFERASE RLMD"/>
    <property type="match status" value="1"/>
</dbReference>
<evidence type="ECO:0000256" key="2">
    <source>
        <dbReference type="ARBA" id="ARBA00022552"/>
    </source>
</evidence>
<evidence type="ECO:0000313" key="14">
    <source>
        <dbReference type="Proteomes" id="UP000662770"/>
    </source>
</evidence>
<keyword evidence="1 9" id="KW-0004">4Fe-4S</keyword>
<feature type="binding site" evidence="9">
    <location>
        <position position="176"/>
    </location>
    <ligand>
        <name>[4Fe-4S] cluster</name>
        <dbReference type="ChEBI" id="CHEBI:49883"/>
    </ligand>
</feature>
<dbReference type="NCBIfam" id="TIGR00479">
    <property type="entry name" value="rumA"/>
    <property type="match status" value="1"/>
</dbReference>
<feature type="active site" description="Nucleophile" evidence="9 10">
    <location>
        <position position="406"/>
    </location>
</feature>
<dbReference type="HAMAP" id="MF_01010">
    <property type="entry name" value="23SrRNA_methyltr_RlmD"/>
    <property type="match status" value="1"/>
</dbReference>
<feature type="binding site" evidence="9 10">
    <location>
        <position position="312"/>
    </location>
    <ligand>
        <name>S-adenosyl-L-methionine</name>
        <dbReference type="ChEBI" id="CHEBI:59789"/>
    </ligand>
</feature>
<dbReference type="InterPro" id="IPR010280">
    <property type="entry name" value="U5_MeTrfase_fam"/>
</dbReference>
<keyword evidence="3 9" id="KW-0489">Methyltransferase</keyword>
<evidence type="ECO:0000256" key="9">
    <source>
        <dbReference type="HAMAP-Rule" id="MF_01010"/>
    </source>
</evidence>
<dbReference type="SUPFAM" id="SSF50249">
    <property type="entry name" value="Nucleic acid-binding proteins"/>
    <property type="match status" value="1"/>
</dbReference>
<organism evidence="13 14">
    <name type="scientific">Shewanella avicenniae</name>
    <dbReference type="NCBI Taxonomy" id="2814294"/>
    <lineage>
        <taxon>Bacteria</taxon>
        <taxon>Pseudomonadati</taxon>
        <taxon>Pseudomonadota</taxon>
        <taxon>Gammaproteobacteria</taxon>
        <taxon>Alteromonadales</taxon>
        <taxon>Shewanellaceae</taxon>
        <taxon>Shewanella</taxon>
    </lineage>
</organism>
<dbReference type="Pfam" id="PF01938">
    <property type="entry name" value="TRAM"/>
    <property type="match status" value="1"/>
</dbReference>
<dbReference type="InterPro" id="IPR030391">
    <property type="entry name" value="MeTrfase_TrmA_CS"/>
</dbReference>
<dbReference type="RefSeq" id="WP_207355960.1">
    <property type="nucleotide sequence ID" value="NZ_CP071503.1"/>
</dbReference>
<evidence type="ECO:0000256" key="5">
    <source>
        <dbReference type="ARBA" id="ARBA00022691"/>
    </source>
</evidence>
<dbReference type="SUPFAM" id="SSF53335">
    <property type="entry name" value="S-adenosyl-L-methionine-dependent methyltransferases"/>
    <property type="match status" value="1"/>
</dbReference>
<evidence type="ECO:0000256" key="8">
    <source>
        <dbReference type="ARBA" id="ARBA00023014"/>
    </source>
</evidence>
<keyword evidence="8 9" id="KW-0411">Iron-sulfur</keyword>
<feature type="binding site" evidence="9 10">
    <location>
        <position position="333"/>
    </location>
    <ligand>
        <name>S-adenosyl-L-methionine</name>
        <dbReference type="ChEBI" id="CHEBI:59789"/>
    </ligand>
</feature>
<dbReference type="Gene3D" id="2.40.50.140">
    <property type="entry name" value="Nucleic acid-binding proteins"/>
    <property type="match status" value="1"/>
</dbReference>
<comment type="catalytic activity">
    <reaction evidence="9">
        <text>uridine(1939) in 23S rRNA + S-adenosyl-L-methionine = 5-methyluridine(1939) in 23S rRNA + S-adenosyl-L-homocysteine + H(+)</text>
        <dbReference type="Rhea" id="RHEA:42908"/>
        <dbReference type="Rhea" id="RHEA-COMP:10278"/>
        <dbReference type="Rhea" id="RHEA-COMP:10279"/>
        <dbReference type="ChEBI" id="CHEBI:15378"/>
        <dbReference type="ChEBI" id="CHEBI:57856"/>
        <dbReference type="ChEBI" id="CHEBI:59789"/>
        <dbReference type="ChEBI" id="CHEBI:65315"/>
        <dbReference type="ChEBI" id="CHEBI:74447"/>
        <dbReference type="EC" id="2.1.1.190"/>
    </reaction>
</comment>
<gene>
    <name evidence="9 13" type="primary">rlmD</name>
    <name evidence="13" type="ORF">JYB87_05875</name>
</gene>
<keyword evidence="2 9" id="KW-0698">rRNA processing</keyword>
<dbReference type="PROSITE" id="PS01231">
    <property type="entry name" value="TRMA_2"/>
    <property type="match status" value="1"/>
</dbReference>
<keyword evidence="6 9" id="KW-0479">Metal-binding</keyword>
<evidence type="ECO:0000256" key="1">
    <source>
        <dbReference type="ARBA" id="ARBA00022485"/>
    </source>
</evidence>
<feature type="binding site" evidence="9">
    <location>
        <position position="317"/>
    </location>
    <ligand>
        <name>S-adenosyl-L-methionine</name>
        <dbReference type="ChEBI" id="CHEBI:59789"/>
    </ligand>
</feature>
<feature type="active site" evidence="11">
    <location>
        <position position="406"/>
    </location>
</feature>
<keyword evidence="7 9" id="KW-0408">Iron</keyword>
<comment type="function">
    <text evidence="9">Catalyzes the formation of 5-methyl-uridine at position 1939 (m5U1939) in 23S rRNA.</text>
</comment>
<proteinExistence type="inferred from homology"/>
<name>A0ABX7QUQ4_9GAMM</name>
<feature type="binding site" evidence="9">
    <location>
        <position position="83"/>
    </location>
    <ligand>
        <name>[4Fe-4S] cluster</name>
        <dbReference type="ChEBI" id="CHEBI:49883"/>
    </ligand>
</feature>
<accession>A0ABX7QUQ4</accession>
<dbReference type="NCBIfam" id="NF009639">
    <property type="entry name" value="PRK13168.1"/>
    <property type="match status" value="1"/>
</dbReference>
<dbReference type="CDD" id="cd02440">
    <property type="entry name" value="AdoMet_MTases"/>
    <property type="match status" value="1"/>
</dbReference>
<dbReference type="InterPro" id="IPR012340">
    <property type="entry name" value="NA-bd_OB-fold"/>
</dbReference>
<dbReference type="InterPro" id="IPR002792">
    <property type="entry name" value="TRAM_dom"/>
</dbReference>
<feature type="binding site" evidence="9">
    <location>
        <position position="360"/>
    </location>
    <ligand>
        <name>S-adenosyl-L-methionine</name>
        <dbReference type="ChEBI" id="CHEBI:59789"/>
    </ligand>
</feature>
<evidence type="ECO:0000256" key="11">
    <source>
        <dbReference type="PROSITE-ProRule" id="PRU10015"/>
    </source>
</evidence>
<evidence type="ECO:0000256" key="3">
    <source>
        <dbReference type="ARBA" id="ARBA00022603"/>
    </source>
</evidence>
<dbReference type="GO" id="GO:0032259">
    <property type="term" value="P:methylation"/>
    <property type="evidence" value="ECO:0007669"/>
    <property type="project" value="UniProtKB-KW"/>
</dbReference>
<keyword evidence="14" id="KW-1185">Reference proteome</keyword>
<dbReference type="PROSITE" id="PS51687">
    <property type="entry name" value="SAM_MT_RNA_M5U"/>
    <property type="match status" value="1"/>
</dbReference>
<comment type="similarity">
    <text evidence="9">Belongs to the class I-like SAM-binding methyltransferase superfamily. RNA M5U methyltransferase family. RlmD subfamily.</text>
</comment>
<feature type="binding site" evidence="9 10">
    <location>
        <position position="380"/>
    </location>
    <ligand>
        <name>S-adenosyl-L-methionine</name>
        <dbReference type="ChEBI" id="CHEBI:59789"/>
    </ligand>
</feature>
<evidence type="ECO:0000256" key="10">
    <source>
        <dbReference type="PROSITE-ProRule" id="PRU01024"/>
    </source>
</evidence>
<feature type="domain" description="TRAM" evidence="12">
    <location>
        <begin position="12"/>
        <end position="70"/>
    </location>
</feature>